<gene>
    <name evidence="1" type="ORF">LCGC14_1761980</name>
</gene>
<protein>
    <submittedName>
        <fullName evidence="1">Uncharacterized protein</fullName>
    </submittedName>
</protein>
<organism evidence="1">
    <name type="scientific">marine sediment metagenome</name>
    <dbReference type="NCBI Taxonomy" id="412755"/>
    <lineage>
        <taxon>unclassified sequences</taxon>
        <taxon>metagenomes</taxon>
        <taxon>ecological metagenomes</taxon>
    </lineage>
</organism>
<evidence type="ECO:0000313" key="1">
    <source>
        <dbReference type="EMBL" id="KKM04665.1"/>
    </source>
</evidence>
<sequence length="84" mass="9131">MTALPQYELKVYTNDDLLCAEAEEMFARQLADIRKLSPPDQADRNQWQFALICAVTPVGHVLGGVHLDIGPIGGAGPITKKKLA</sequence>
<comment type="caution">
    <text evidence="1">The sequence shown here is derived from an EMBL/GenBank/DDBJ whole genome shotgun (WGS) entry which is preliminary data.</text>
</comment>
<name>A0A0F9H0U7_9ZZZZ</name>
<dbReference type="AlphaFoldDB" id="A0A0F9H0U7"/>
<feature type="non-terminal residue" evidence="1">
    <location>
        <position position="84"/>
    </location>
</feature>
<accession>A0A0F9H0U7</accession>
<reference evidence="1" key="1">
    <citation type="journal article" date="2015" name="Nature">
        <title>Complex archaea that bridge the gap between prokaryotes and eukaryotes.</title>
        <authorList>
            <person name="Spang A."/>
            <person name="Saw J.H."/>
            <person name="Jorgensen S.L."/>
            <person name="Zaremba-Niedzwiedzka K."/>
            <person name="Martijn J."/>
            <person name="Lind A.E."/>
            <person name="van Eijk R."/>
            <person name="Schleper C."/>
            <person name="Guy L."/>
            <person name="Ettema T.J."/>
        </authorList>
    </citation>
    <scope>NUCLEOTIDE SEQUENCE</scope>
</reference>
<dbReference type="EMBL" id="LAZR01016405">
    <property type="protein sequence ID" value="KKM04665.1"/>
    <property type="molecule type" value="Genomic_DNA"/>
</dbReference>
<proteinExistence type="predicted"/>